<evidence type="ECO:0000313" key="5">
    <source>
        <dbReference type="EMBL" id="MED6121719.1"/>
    </source>
</evidence>
<proteinExistence type="predicted"/>
<evidence type="ECO:0000259" key="4">
    <source>
        <dbReference type="Pfam" id="PF16845"/>
    </source>
</evidence>
<dbReference type="Proteomes" id="UP001341840">
    <property type="component" value="Unassembled WGS sequence"/>
</dbReference>
<keyword evidence="1" id="KW-0646">Protease inhibitor</keyword>
<comment type="caution">
    <text evidence="5">The sequence shown here is derived from an EMBL/GenBank/DDBJ whole genome shotgun (WGS) entry which is preliminary data.</text>
</comment>
<name>A0ABU6RCF1_9FABA</name>
<feature type="chain" id="PRO_5047141583" description="Cystatin domain-containing protein" evidence="3">
    <location>
        <begin position="24"/>
        <end position="113"/>
    </location>
</feature>
<evidence type="ECO:0000256" key="3">
    <source>
        <dbReference type="SAM" id="SignalP"/>
    </source>
</evidence>
<sequence>MKTNSLITIILSLFFLVTATGSAMNVILPLNLDVDDPAVIEMAKFAIAEHNERSNGNLLELAHILSCTGYTYAFYSLELLANDGAITNKYLARLLHTKANYELQSFQLVPFLS</sequence>
<dbReference type="Gene3D" id="3.10.450.10">
    <property type="match status" value="1"/>
</dbReference>
<dbReference type="EMBL" id="JASCZI010030354">
    <property type="protein sequence ID" value="MED6121719.1"/>
    <property type="molecule type" value="Genomic_DNA"/>
</dbReference>
<dbReference type="SUPFAM" id="SSF54403">
    <property type="entry name" value="Cystatin/monellin"/>
    <property type="match status" value="1"/>
</dbReference>
<feature type="domain" description="Cystatin" evidence="4">
    <location>
        <begin position="33"/>
        <end position="108"/>
    </location>
</feature>
<dbReference type="InterPro" id="IPR000010">
    <property type="entry name" value="Cystatin_dom"/>
</dbReference>
<evidence type="ECO:0000313" key="6">
    <source>
        <dbReference type="Proteomes" id="UP001341840"/>
    </source>
</evidence>
<dbReference type="InterPro" id="IPR046350">
    <property type="entry name" value="Cystatin_sf"/>
</dbReference>
<feature type="signal peptide" evidence="3">
    <location>
        <begin position="1"/>
        <end position="23"/>
    </location>
</feature>
<dbReference type="Pfam" id="PF16845">
    <property type="entry name" value="SQAPI"/>
    <property type="match status" value="1"/>
</dbReference>
<keyword evidence="3" id="KW-0732">Signal</keyword>
<dbReference type="CDD" id="cd00042">
    <property type="entry name" value="CY"/>
    <property type="match status" value="1"/>
</dbReference>
<accession>A0ABU6RCF1</accession>
<reference evidence="5 6" key="1">
    <citation type="journal article" date="2023" name="Plants (Basel)">
        <title>Bridging the Gap: Combining Genomics and Transcriptomics Approaches to Understand Stylosanthes scabra, an Orphan Legume from the Brazilian Caatinga.</title>
        <authorList>
            <person name="Ferreira-Neto J.R.C."/>
            <person name="da Silva M.D."/>
            <person name="Binneck E."/>
            <person name="de Melo N.F."/>
            <person name="da Silva R.H."/>
            <person name="de Melo A.L.T.M."/>
            <person name="Pandolfi V."/>
            <person name="Bustamante F.O."/>
            <person name="Brasileiro-Vidal A.C."/>
            <person name="Benko-Iseppon A.M."/>
        </authorList>
    </citation>
    <scope>NUCLEOTIDE SEQUENCE [LARGE SCALE GENOMIC DNA]</scope>
    <source>
        <tissue evidence="5">Leaves</tissue>
    </source>
</reference>
<evidence type="ECO:0000256" key="1">
    <source>
        <dbReference type="ARBA" id="ARBA00022690"/>
    </source>
</evidence>
<protein>
    <recommendedName>
        <fullName evidence="4">Cystatin domain-containing protein</fullName>
    </recommendedName>
</protein>
<organism evidence="5 6">
    <name type="scientific">Stylosanthes scabra</name>
    <dbReference type="NCBI Taxonomy" id="79078"/>
    <lineage>
        <taxon>Eukaryota</taxon>
        <taxon>Viridiplantae</taxon>
        <taxon>Streptophyta</taxon>
        <taxon>Embryophyta</taxon>
        <taxon>Tracheophyta</taxon>
        <taxon>Spermatophyta</taxon>
        <taxon>Magnoliopsida</taxon>
        <taxon>eudicotyledons</taxon>
        <taxon>Gunneridae</taxon>
        <taxon>Pentapetalae</taxon>
        <taxon>rosids</taxon>
        <taxon>fabids</taxon>
        <taxon>Fabales</taxon>
        <taxon>Fabaceae</taxon>
        <taxon>Papilionoideae</taxon>
        <taxon>50 kb inversion clade</taxon>
        <taxon>dalbergioids sensu lato</taxon>
        <taxon>Dalbergieae</taxon>
        <taxon>Pterocarpus clade</taxon>
        <taxon>Stylosanthes</taxon>
    </lineage>
</organism>
<keyword evidence="6" id="KW-1185">Reference proteome</keyword>
<gene>
    <name evidence="5" type="ORF">PIB30_032856</name>
</gene>
<evidence type="ECO:0000256" key="2">
    <source>
        <dbReference type="ARBA" id="ARBA00022704"/>
    </source>
</evidence>
<keyword evidence="2" id="KW-0789">Thiol protease inhibitor</keyword>